<feature type="transmembrane region" description="Helical" evidence="1">
    <location>
        <begin position="16"/>
        <end position="36"/>
    </location>
</feature>
<dbReference type="Proteomes" id="UP001141950">
    <property type="component" value="Unassembled WGS sequence"/>
</dbReference>
<accession>A0A9X2MWM3</accession>
<protein>
    <submittedName>
        <fullName evidence="2">Uncharacterized protein</fullName>
    </submittedName>
</protein>
<organism evidence="2 3">
    <name type="scientific">Paenibacillus soyae</name>
    <dbReference type="NCBI Taxonomy" id="2969249"/>
    <lineage>
        <taxon>Bacteria</taxon>
        <taxon>Bacillati</taxon>
        <taxon>Bacillota</taxon>
        <taxon>Bacilli</taxon>
        <taxon>Bacillales</taxon>
        <taxon>Paenibacillaceae</taxon>
        <taxon>Paenibacillus</taxon>
    </lineage>
</organism>
<keyword evidence="1" id="KW-0472">Membrane</keyword>
<name>A0A9X2MWM3_9BACL</name>
<evidence type="ECO:0000256" key="1">
    <source>
        <dbReference type="SAM" id="Phobius"/>
    </source>
</evidence>
<feature type="transmembrane region" description="Helical" evidence="1">
    <location>
        <begin position="110"/>
        <end position="131"/>
    </location>
</feature>
<keyword evidence="3" id="KW-1185">Reference proteome</keyword>
<dbReference type="RefSeq" id="WP_257452419.1">
    <property type="nucleotide sequence ID" value="NZ_JANIPJ010000031.1"/>
</dbReference>
<gene>
    <name evidence="2" type="ORF">NQZ67_27830</name>
</gene>
<proteinExistence type="predicted"/>
<evidence type="ECO:0000313" key="2">
    <source>
        <dbReference type="EMBL" id="MCR2807707.1"/>
    </source>
</evidence>
<evidence type="ECO:0000313" key="3">
    <source>
        <dbReference type="Proteomes" id="UP001141950"/>
    </source>
</evidence>
<dbReference type="EMBL" id="JANIPJ010000031">
    <property type="protein sequence ID" value="MCR2807707.1"/>
    <property type="molecule type" value="Genomic_DNA"/>
</dbReference>
<feature type="transmembrane region" description="Helical" evidence="1">
    <location>
        <begin position="143"/>
        <end position="161"/>
    </location>
</feature>
<feature type="transmembrane region" description="Helical" evidence="1">
    <location>
        <begin position="43"/>
        <end position="60"/>
    </location>
</feature>
<dbReference type="AlphaFoldDB" id="A0A9X2MWM3"/>
<comment type="caution">
    <text evidence="2">The sequence shown here is derived from an EMBL/GenBank/DDBJ whole genome shotgun (WGS) entry which is preliminary data.</text>
</comment>
<keyword evidence="1" id="KW-0812">Transmembrane</keyword>
<reference evidence="2" key="1">
    <citation type="submission" date="2022-08" db="EMBL/GenBank/DDBJ databases">
        <title>The genomic sequence of strain Paenibacillus sp. SCIV0701.</title>
        <authorList>
            <person name="Zhao H."/>
        </authorList>
    </citation>
    <scope>NUCLEOTIDE SEQUENCE</scope>
    <source>
        <strain evidence="2">SCIV0701</strain>
    </source>
</reference>
<feature type="transmembrane region" description="Helical" evidence="1">
    <location>
        <begin position="80"/>
        <end position="98"/>
    </location>
</feature>
<sequence>MTDFATYDTGFNANEWFVIAAFVIAASFIWVFPRILSPLETCYALLAGMVFGLIADHTIAVPPLDLYDVGDDSSFTLFDLFSYVMYAPFGYWFIYWHVRMRIRGAGTALYIVLWTIFGFGLEWLGELAGVFHYKNGYRIEHSVPVYLFVQSLHLALYKLAFSRDRLGKSSRG</sequence>
<keyword evidence="1" id="KW-1133">Transmembrane helix</keyword>